<organism evidence="2 3">
    <name type="scientific">Paenibacillus glycanilyticus</name>
    <dbReference type="NCBI Taxonomy" id="126569"/>
    <lineage>
        <taxon>Bacteria</taxon>
        <taxon>Bacillati</taxon>
        <taxon>Bacillota</taxon>
        <taxon>Bacilli</taxon>
        <taxon>Bacillales</taxon>
        <taxon>Paenibacillaceae</taxon>
        <taxon>Paenibacillus</taxon>
    </lineage>
</organism>
<proteinExistence type="predicted"/>
<dbReference type="InterPro" id="IPR005303">
    <property type="entry name" value="MOCOS_middle"/>
</dbReference>
<dbReference type="EMBL" id="BTCL01000004">
    <property type="protein sequence ID" value="GMK44305.1"/>
    <property type="molecule type" value="Genomic_DNA"/>
</dbReference>
<dbReference type="Gene3D" id="2.40.33.20">
    <property type="entry name" value="PK beta-barrel domain-like"/>
    <property type="match status" value="1"/>
</dbReference>
<dbReference type="PROSITE" id="PS51340">
    <property type="entry name" value="MOSC"/>
    <property type="match status" value="1"/>
</dbReference>
<dbReference type="Pfam" id="PF03473">
    <property type="entry name" value="MOSC"/>
    <property type="match status" value="1"/>
</dbReference>
<comment type="caution">
    <text evidence="2">The sequence shown here is derived from an EMBL/GenBank/DDBJ whole genome shotgun (WGS) entry which is preliminary data.</text>
</comment>
<keyword evidence="3" id="KW-1185">Reference proteome</keyword>
<evidence type="ECO:0000313" key="2">
    <source>
        <dbReference type="EMBL" id="GMK44305.1"/>
    </source>
</evidence>
<gene>
    <name evidence="2" type="ORF">PghCCS26_14330</name>
</gene>
<accession>A0ABQ6NIE2</accession>
<dbReference type="InterPro" id="IPR052716">
    <property type="entry name" value="MOSC_domain"/>
</dbReference>
<dbReference type="Pfam" id="PF03476">
    <property type="entry name" value="MOSC_N"/>
    <property type="match status" value="1"/>
</dbReference>
<reference evidence="2 3" key="1">
    <citation type="submission" date="2023-05" db="EMBL/GenBank/DDBJ databases">
        <title>Draft genome of Paenibacillus sp. CCS26.</title>
        <authorList>
            <person name="Akita H."/>
            <person name="Shinto Y."/>
            <person name="Kimura Z."/>
        </authorList>
    </citation>
    <scope>NUCLEOTIDE SEQUENCE [LARGE SCALE GENOMIC DNA]</scope>
    <source>
        <strain evidence="2 3">CCS26</strain>
    </source>
</reference>
<dbReference type="RefSeq" id="WP_317979332.1">
    <property type="nucleotide sequence ID" value="NZ_BTCL01000004.1"/>
</dbReference>
<dbReference type="SUPFAM" id="SSF50800">
    <property type="entry name" value="PK beta-barrel domain-like"/>
    <property type="match status" value="1"/>
</dbReference>
<dbReference type="PANTHER" id="PTHR36930:SF1">
    <property type="entry name" value="MOSC DOMAIN-CONTAINING PROTEIN"/>
    <property type="match status" value="1"/>
</dbReference>
<dbReference type="PANTHER" id="PTHR36930">
    <property type="entry name" value="METAL-SULFUR CLUSTER BIOSYNTHESIS PROTEINS YUAD-RELATED"/>
    <property type="match status" value="1"/>
</dbReference>
<sequence length="235" mass="27023">MQIGQIQEIYRYPVKSFAGEKLEDCVIEEYGMLGDRFVAFYDETKKEWYKYITARNIPNLLNYRATFRNGEIRITGPDGQTYGWDERLLEEVQSQTKTRLTMSAMKEAHPEHPQLLSVDGASILIITDSSLNKLQQTWGKELDERRFRANFVVKVADDSITEGDWIGRRLTIGDAQLQVDSFCQRCVLITMNPDTQVKDPSLLRKVNEEFNLHFGVYASVVKTGTIKQGDKVLLD</sequence>
<dbReference type="Proteomes" id="UP001285921">
    <property type="component" value="Unassembled WGS sequence"/>
</dbReference>
<feature type="domain" description="MOSC" evidence="1">
    <location>
        <begin position="86"/>
        <end position="235"/>
    </location>
</feature>
<dbReference type="InterPro" id="IPR011037">
    <property type="entry name" value="Pyrv_Knase-like_insert_dom_sf"/>
</dbReference>
<protein>
    <submittedName>
        <fullName evidence="2">Molybdenum cofactor sulfurase</fullName>
    </submittedName>
</protein>
<evidence type="ECO:0000313" key="3">
    <source>
        <dbReference type="Proteomes" id="UP001285921"/>
    </source>
</evidence>
<dbReference type="InterPro" id="IPR005302">
    <property type="entry name" value="MoCF_Sase_C"/>
</dbReference>
<evidence type="ECO:0000259" key="1">
    <source>
        <dbReference type="PROSITE" id="PS51340"/>
    </source>
</evidence>
<name>A0ABQ6NIE2_9BACL</name>